<feature type="compositionally biased region" description="Polar residues" evidence="2">
    <location>
        <begin position="32"/>
        <end position="46"/>
    </location>
</feature>
<feature type="compositionally biased region" description="Low complexity" evidence="2">
    <location>
        <begin position="290"/>
        <end position="303"/>
    </location>
</feature>
<sequence length="477" mass="52964">MGMSRWPSSCMRLRPSMQYTPDSNRRKCPRASQPSIYLSMDSSTQERPSKRKKTITKETTSPLDQQLILALRDVTRAAKKAKAFEIQHMVRKLRLAKEGKPLSKKPSTAVDPKDLEADLNSFKSINVENLSKKILYTRLKRQSSELMTHSTFQDFQDLSGPIQFERIENKISSQKSLSEVIKQTVTKLLLAHLRPDPVEKIDSKAKECTSKAKNSQQRTADTRVGSSDQSGSEDEGELLGDALDEAVARELAGLEAGPTSEEMSESEESQLSRTDDDDEHSDSHSDCSRDSQTQSGHSSSSTSFHHPAPAKKPKLAKPPASKTTTRPSSSTFLPALNVGYTLGDSDASDLDIDDQAVDKMEQERGRKNRRGQQARRAIWEKKYGKSAKHLVKLKQKSSTHPDKPAKAEERHRGKSKPSRSSGTDVKVKSVTGSNSEPLATLVKKPVDPKLHPSWIAKQNQIKNLSVVKPAGKKIVFD</sequence>
<feature type="compositionally biased region" description="Basic and acidic residues" evidence="2">
    <location>
        <begin position="356"/>
        <end position="365"/>
    </location>
</feature>
<accession>A0ABY7C8N4</accession>
<dbReference type="EMBL" id="CP110421">
    <property type="protein sequence ID" value="WAQ81165.1"/>
    <property type="molecule type" value="Genomic_DNA"/>
</dbReference>
<dbReference type="Proteomes" id="UP001164743">
    <property type="component" value="Chromosome 1A"/>
</dbReference>
<reference evidence="4" key="1">
    <citation type="submission" date="2022-10" db="EMBL/GenBank/DDBJ databases">
        <title>Puccinia triticina Genome sequencing and assembly.</title>
        <authorList>
            <person name="Li C."/>
        </authorList>
    </citation>
    <scope>NUCLEOTIDE SEQUENCE</scope>
    <source>
        <strain evidence="4">Pt15</strain>
    </source>
</reference>
<feature type="region of interest" description="Disordered" evidence="2">
    <location>
        <begin position="201"/>
        <end position="237"/>
    </location>
</feature>
<evidence type="ECO:0000313" key="5">
    <source>
        <dbReference type="Proteomes" id="UP001164743"/>
    </source>
</evidence>
<feature type="domain" description="Bud22" evidence="3">
    <location>
        <begin position="70"/>
        <end position="477"/>
    </location>
</feature>
<dbReference type="RefSeq" id="XP_053016720.1">
    <property type="nucleotide sequence ID" value="XM_053165539.1"/>
</dbReference>
<dbReference type="PANTHER" id="PTHR23325:SF1">
    <property type="entry name" value="SERUM RESPONSE FACTOR-BINDING PROTEIN 1"/>
    <property type="match status" value="1"/>
</dbReference>
<dbReference type="PANTHER" id="PTHR23325">
    <property type="entry name" value="SERUM RESPONSE FACTOR-BINDING"/>
    <property type="match status" value="1"/>
</dbReference>
<feature type="compositionally biased region" description="Basic and acidic residues" evidence="2">
    <location>
        <begin position="201"/>
        <end position="210"/>
    </location>
</feature>
<proteinExistence type="predicted"/>
<protein>
    <recommendedName>
        <fullName evidence="3">Bud22 domain-containing protein</fullName>
    </recommendedName>
</protein>
<name>A0ABY7C8N4_9BASI</name>
<evidence type="ECO:0000256" key="2">
    <source>
        <dbReference type="SAM" id="MobiDB-lite"/>
    </source>
</evidence>
<evidence type="ECO:0000259" key="3">
    <source>
        <dbReference type="Pfam" id="PF09073"/>
    </source>
</evidence>
<dbReference type="InterPro" id="IPR015158">
    <property type="entry name" value="Bud22_dom"/>
</dbReference>
<evidence type="ECO:0000313" key="4">
    <source>
        <dbReference type="EMBL" id="WAQ81165.1"/>
    </source>
</evidence>
<feature type="region of interest" description="Disordered" evidence="2">
    <location>
        <begin position="254"/>
        <end position="444"/>
    </location>
</feature>
<dbReference type="InterPro" id="IPR037393">
    <property type="entry name" value="Bud22/SRFB1"/>
</dbReference>
<feature type="compositionally biased region" description="Basic residues" evidence="2">
    <location>
        <begin position="384"/>
        <end position="397"/>
    </location>
</feature>
<organism evidence="4 5">
    <name type="scientific">Puccinia triticina</name>
    <dbReference type="NCBI Taxonomy" id="208348"/>
    <lineage>
        <taxon>Eukaryota</taxon>
        <taxon>Fungi</taxon>
        <taxon>Dikarya</taxon>
        <taxon>Basidiomycota</taxon>
        <taxon>Pucciniomycotina</taxon>
        <taxon>Pucciniomycetes</taxon>
        <taxon>Pucciniales</taxon>
        <taxon>Pucciniaceae</taxon>
        <taxon>Puccinia</taxon>
    </lineage>
</organism>
<keyword evidence="5" id="KW-1185">Reference proteome</keyword>
<feature type="compositionally biased region" description="Acidic residues" evidence="2">
    <location>
        <begin position="346"/>
        <end position="355"/>
    </location>
</feature>
<keyword evidence="1" id="KW-0175">Coiled coil</keyword>
<feature type="region of interest" description="Disordered" evidence="2">
    <location>
        <begin position="1"/>
        <end position="59"/>
    </location>
</feature>
<feature type="compositionally biased region" description="Basic and acidic residues" evidence="2">
    <location>
        <begin position="399"/>
        <end position="411"/>
    </location>
</feature>
<feature type="compositionally biased region" description="Polar residues" evidence="2">
    <location>
        <begin position="323"/>
        <end position="332"/>
    </location>
</feature>
<evidence type="ECO:0000256" key="1">
    <source>
        <dbReference type="ARBA" id="ARBA00023054"/>
    </source>
</evidence>
<dbReference type="Pfam" id="PF09073">
    <property type="entry name" value="BUD22"/>
    <property type="match status" value="1"/>
</dbReference>
<dbReference type="GeneID" id="77806434"/>
<gene>
    <name evidence="4" type="ORF">PtA15_1A504</name>
</gene>